<dbReference type="AlphaFoldDB" id="A0AAX2H2J3"/>
<evidence type="ECO:0000313" key="4">
    <source>
        <dbReference type="Proteomes" id="UP000219564"/>
    </source>
</evidence>
<keyword evidence="1" id="KW-0472">Membrane</keyword>
<dbReference type="InterPro" id="IPR046864">
    <property type="entry name" value="VasX_N"/>
</dbReference>
<dbReference type="RefSeq" id="WP_257016661.1">
    <property type="nucleotide sequence ID" value="NZ_OBKZ01000008.1"/>
</dbReference>
<accession>A0AAX2H2J3</accession>
<dbReference type="Proteomes" id="UP000219564">
    <property type="component" value="Unassembled WGS sequence"/>
</dbReference>
<organism evidence="3 4">
    <name type="scientific">Pseudomonas lundensis</name>
    <dbReference type="NCBI Taxonomy" id="86185"/>
    <lineage>
        <taxon>Bacteria</taxon>
        <taxon>Pseudomonadati</taxon>
        <taxon>Pseudomonadota</taxon>
        <taxon>Gammaproteobacteria</taxon>
        <taxon>Pseudomonadales</taxon>
        <taxon>Pseudomonadaceae</taxon>
        <taxon>Pseudomonas</taxon>
    </lineage>
</organism>
<evidence type="ECO:0000313" key="3">
    <source>
        <dbReference type="EMBL" id="SOB49833.1"/>
    </source>
</evidence>
<sequence length="1116" mass="123792">MSHEQLLATLSRLEAAERAACGHESIDVNSVAGQCPAYQPYVFVLPVRYALSEEGSTHAAAQPGVTPQSHPMAARLLREGFVYVWQGSEGLKRYAVAINRCLHEQPLEADDTRVERGKLFGLTLSKHEPAWMLYSEYPLTPEACQQLADPQARAQHMRVIDLRQLANELRTPHCVPLNEADQLMGELIPETYARAVTLDHLHNGKAHKAHEQQWAQRVFENRPTDNLTHNITQWLDAQRWNNERIRVAASHPEMTAEHTVPGEWSAVQWAPFTVQHVLEGAHQQAQGLYAVLACLDDDLGVLRDINHEQEQVESRHEQWQQDHQLRLSIGGFIRSLITEDGAEVAGQVSYRYREHELELTPEQGEQLLKADRDLEELFREEARLNQRRGRISKYWAGTARLAEVHDQIKRTVASVREFIPAQLHTEVEALVRDYRASKVANLENRFVSEKVEQYIDLPAMNTWLDHTAPNHFAQVQQRHTRLYADRGVYLLRHHSGTWFVDFHNPAHLTWLGHLAMACLSAQCLRKQGAEQYADYVRSADEGALRQLFYGWSPTLEAAVIGISRSAELMAALSLENQANAEQALIKILGPLGAPILANLAELARETDSAWNSLIKRLGAALLLLGGEPGTPLSGAWLSIMVAVRVGSETGLRLINQGGRQVLQLVGKAAEDLIQWAKITGKAIGTGHVANIVNSPAVQKSGGVIALAALLLNSWNAGRYLSQAQVLEGVDQQRQYETASATLYAAAALVAVIDAQVRNGFWGGGGVERFKVGAKFASVLTMFGGVFGLLSSVAALKEYKSLQLQLDNAGGQIDPWMRGQKIIVGAQALTSGAQALLGFTYTYKNIVAGLDVALSNIRYLRFMGPLNYLLVILGVLYIVAWLMRQTPLQNFLDNCCWSKGKARNLSAIPSSVQVDELTRLYDILYAPRVSFVGAERRRSADNRMGFIFVPAVSAMTIDLPGATPSNVCLELSIVGDPIDTQQWVARVKSNKSSVRVNPPRPVQDIGKYWIETSQCEWIPYREGQGLRLTGLFHVIPGVFESEPSSVSVRVRFKNPIADLFSGLGYVGGEQGLVFTYTVSEGLIAVKSAPTPELDKAKAYVLSAEQNAQYFQPFRTTE</sequence>
<feature type="transmembrane region" description="Helical" evidence="1">
    <location>
        <begin position="775"/>
        <end position="795"/>
    </location>
</feature>
<reference evidence="3 4" key="1">
    <citation type="submission" date="2017-08" db="EMBL/GenBank/DDBJ databases">
        <authorList>
            <person name="Chaillou S."/>
        </authorList>
    </citation>
    <scope>NUCLEOTIDE SEQUENCE [LARGE SCALE GENOMIC DNA]</scope>
    <source>
        <strain evidence="3 4">MFPA15A1205</strain>
    </source>
</reference>
<gene>
    <name evidence="3" type="ORF">PLUA15_160003</name>
</gene>
<proteinExistence type="predicted"/>
<keyword evidence="1" id="KW-0812">Transmembrane</keyword>
<protein>
    <recommendedName>
        <fullName evidence="2">Toxin VasX N-terminal region domain-containing protein</fullName>
    </recommendedName>
</protein>
<keyword evidence="1" id="KW-1133">Transmembrane helix</keyword>
<dbReference type="CDD" id="cd20708">
    <property type="entry name" value="MIX_IV"/>
    <property type="match status" value="1"/>
</dbReference>
<dbReference type="Pfam" id="PF20249">
    <property type="entry name" value="VasX_N"/>
    <property type="match status" value="1"/>
</dbReference>
<feature type="transmembrane region" description="Helical" evidence="1">
    <location>
        <begin position="865"/>
        <end position="882"/>
    </location>
</feature>
<feature type="domain" description="Toxin VasX N-terminal region" evidence="2">
    <location>
        <begin position="35"/>
        <end position="166"/>
    </location>
</feature>
<evidence type="ECO:0000256" key="1">
    <source>
        <dbReference type="SAM" id="Phobius"/>
    </source>
</evidence>
<dbReference type="EMBL" id="OBKZ01000008">
    <property type="protein sequence ID" value="SOB49833.1"/>
    <property type="molecule type" value="Genomic_DNA"/>
</dbReference>
<evidence type="ECO:0000259" key="2">
    <source>
        <dbReference type="Pfam" id="PF20249"/>
    </source>
</evidence>
<comment type="caution">
    <text evidence="3">The sequence shown here is derived from an EMBL/GenBank/DDBJ whole genome shotgun (WGS) entry which is preliminary data.</text>
</comment>
<name>A0AAX2H2J3_9PSED</name>